<keyword evidence="3 5" id="KW-0288">FMN</keyword>
<dbReference type="EMBL" id="SRYE01000002">
    <property type="protein sequence ID" value="TGY62568.1"/>
    <property type="molecule type" value="Genomic_DNA"/>
</dbReference>
<protein>
    <submittedName>
        <fullName evidence="7">NADPH-dependent oxidoreductase</fullName>
    </submittedName>
</protein>
<comment type="similarity">
    <text evidence="1 5">Belongs to the flavin oxidoreductase frp family.</text>
</comment>
<proteinExistence type="inferred from homology"/>
<dbReference type="OrthoDB" id="3181400at2"/>
<sequence>MNDPITSPTIEGMRAHRSIRAYSSKPVDEAVLRSIMDAVQSMPNWVNCQHVSVVNVADKDLRKQVFEFCNQQPYVLEAPVFLVFCADFYRTWLACHEDQDTFDQVSKVQDNLMVGVTDAGIALGWAVAAAESLGLGTCVIGDARAHGPEMAKALGLPRYVIPIAGLCIGYPAQDPALKPRLPHEAVYFTDRYNPDLKSLIDGYDQRYRAYRSQRTEGQDNESWSETVASFYQVPFKNHLSVPQMLEMQGFNPGLPATDTPLQP</sequence>
<dbReference type="Gene3D" id="3.40.109.10">
    <property type="entry name" value="NADH Oxidase"/>
    <property type="match status" value="1"/>
</dbReference>
<dbReference type="GO" id="GO:0016491">
    <property type="term" value="F:oxidoreductase activity"/>
    <property type="evidence" value="ECO:0007669"/>
    <property type="project" value="UniProtKB-UniRule"/>
</dbReference>
<evidence type="ECO:0000313" key="7">
    <source>
        <dbReference type="EMBL" id="TGY62568.1"/>
    </source>
</evidence>
<comment type="caution">
    <text evidence="7">The sequence shown here is derived from an EMBL/GenBank/DDBJ whole genome shotgun (WGS) entry which is preliminary data.</text>
</comment>
<dbReference type="RefSeq" id="WP_136012298.1">
    <property type="nucleotide sequence ID" value="NZ_SRYE01000002.1"/>
</dbReference>
<evidence type="ECO:0000256" key="5">
    <source>
        <dbReference type="PIRNR" id="PIRNR005426"/>
    </source>
</evidence>
<organism evidence="7 8">
    <name type="scientific">Muricaecibacterium torontonense</name>
    <dbReference type="NCBI Taxonomy" id="3032871"/>
    <lineage>
        <taxon>Bacteria</taxon>
        <taxon>Bacillati</taxon>
        <taxon>Actinomycetota</taxon>
        <taxon>Coriobacteriia</taxon>
        <taxon>Coriobacteriales</taxon>
        <taxon>Atopobiaceae</taxon>
        <taxon>Muricaecibacterium</taxon>
    </lineage>
</organism>
<keyword evidence="5" id="KW-0521">NADP</keyword>
<dbReference type="CDD" id="cd02146">
    <property type="entry name" value="NfsA-like"/>
    <property type="match status" value="1"/>
</dbReference>
<dbReference type="PANTHER" id="PTHR43425">
    <property type="entry name" value="OXYGEN-INSENSITIVE NADPH NITROREDUCTASE"/>
    <property type="match status" value="1"/>
</dbReference>
<dbReference type="InterPro" id="IPR029479">
    <property type="entry name" value="Nitroreductase"/>
</dbReference>
<dbReference type="SUPFAM" id="SSF55469">
    <property type="entry name" value="FMN-dependent nitroreductase-like"/>
    <property type="match status" value="1"/>
</dbReference>
<dbReference type="InterPro" id="IPR000415">
    <property type="entry name" value="Nitroreductase-like"/>
</dbReference>
<accession>A0A4S2F114</accession>
<evidence type="ECO:0000256" key="2">
    <source>
        <dbReference type="ARBA" id="ARBA00022630"/>
    </source>
</evidence>
<evidence type="ECO:0000256" key="1">
    <source>
        <dbReference type="ARBA" id="ARBA00008366"/>
    </source>
</evidence>
<feature type="domain" description="Nitroreductase" evidence="6">
    <location>
        <begin position="14"/>
        <end position="170"/>
    </location>
</feature>
<dbReference type="InterPro" id="IPR016446">
    <property type="entry name" value="Flavin_OxRdtase_Frp"/>
</dbReference>
<keyword evidence="2 5" id="KW-0285">Flavoprotein</keyword>
<evidence type="ECO:0000313" key="8">
    <source>
        <dbReference type="Proteomes" id="UP000310263"/>
    </source>
</evidence>
<gene>
    <name evidence="7" type="ORF">E5334_03910</name>
</gene>
<dbReference type="Pfam" id="PF00881">
    <property type="entry name" value="Nitroreductase"/>
    <property type="match status" value="1"/>
</dbReference>
<reference evidence="7 8" key="1">
    <citation type="submission" date="2019-04" db="EMBL/GenBank/DDBJ databases">
        <title>Microbes associate with the intestines of laboratory mice.</title>
        <authorList>
            <person name="Navarre W."/>
            <person name="Wong E."/>
            <person name="Huang K."/>
            <person name="Tropini C."/>
            <person name="Ng K."/>
            <person name="Yu B."/>
        </authorList>
    </citation>
    <scope>NUCLEOTIDE SEQUENCE [LARGE SCALE GENOMIC DNA]</scope>
    <source>
        <strain evidence="7 8">NM07_P-09</strain>
    </source>
</reference>
<evidence type="ECO:0000256" key="3">
    <source>
        <dbReference type="ARBA" id="ARBA00022643"/>
    </source>
</evidence>
<evidence type="ECO:0000259" key="6">
    <source>
        <dbReference type="Pfam" id="PF00881"/>
    </source>
</evidence>
<name>A0A4S2F114_9ACTN</name>
<dbReference type="PANTHER" id="PTHR43425:SF2">
    <property type="entry name" value="OXYGEN-INSENSITIVE NADPH NITROREDUCTASE"/>
    <property type="match status" value="1"/>
</dbReference>
<dbReference type="AlphaFoldDB" id="A0A4S2F114"/>
<evidence type="ECO:0000256" key="4">
    <source>
        <dbReference type="ARBA" id="ARBA00023002"/>
    </source>
</evidence>
<keyword evidence="8" id="KW-1185">Reference proteome</keyword>
<dbReference type="PIRSF" id="PIRSF005426">
    <property type="entry name" value="Frp"/>
    <property type="match status" value="1"/>
</dbReference>
<keyword evidence="4 5" id="KW-0560">Oxidoreductase</keyword>
<dbReference type="Proteomes" id="UP000310263">
    <property type="component" value="Unassembled WGS sequence"/>
</dbReference>